<gene>
    <name evidence="1" type="ORF">GCM10007852_22500</name>
</gene>
<dbReference type="EMBL" id="BSOT01000006">
    <property type="protein sequence ID" value="GLR71342.1"/>
    <property type="molecule type" value="Genomic_DNA"/>
</dbReference>
<evidence type="ECO:0008006" key="3">
    <source>
        <dbReference type="Google" id="ProtNLM"/>
    </source>
</evidence>
<organism evidence="1 2">
    <name type="scientific">Agaribacter marinus</name>
    <dbReference type="NCBI Taxonomy" id="1431249"/>
    <lineage>
        <taxon>Bacteria</taxon>
        <taxon>Pseudomonadati</taxon>
        <taxon>Pseudomonadota</taxon>
        <taxon>Gammaproteobacteria</taxon>
        <taxon>Alteromonadales</taxon>
        <taxon>Alteromonadaceae</taxon>
        <taxon>Agaribacter</taxon>
    </lineage>
</organism>
<reference evidence="1" key="1">
    <citation type="journal article" date="2014" name="Int. J. Syst. Evol. Microbiol.">
        <title>Complete genome sequence of Corynebacterium casei LMG S-19264T (=DSM 44701T), isolated from a smear-ripened cheese.</title>
        <authorList>
            <consortium name="US DOE Joint Genome Institute (JGI-PGF)"/>
            <person name="Walter F."/>
            <person name="Albersmeier A."/>
            <person name="Kalinowski J."/>
            <person name="Ruckert C."/>
        </authorList>
    </citation>
    <scope>NUCLEOTIDE SEQUENCE</scope>
    <source>
        <strain evidence="1">NBRC 110023</strain>
    </source>
</reference>
<dbReference type="AlphaFoldDB" id="A0AA37WIQ6"/>
<evidence type="ECO:0000313" key="2">
    <source>
        <dbReference type="Proteomes" id="UP001156601"/>
    </source>
</evidence>
<protein>
    <recommendedName>
        <fullName evidence="3">DUF3313 domain-containing protein</fullName>
    </recommendedName>
</protein>
<comment type="caution">
    <text evidence="1">The sequence shown here is derived from an EMBL/GenBank/DDBJ whole genome shotgun (WGS) entry which is preliminary data.</text>
</comment>
<name>A0AA37WIQ6_9ALTE</name>
<keyword evidence="2" id="KW-1185">Reference proteome</keyword>
<accession>A0AA37WIQ6</accession>
<dbReference type="RefSeq" id="WP_284217702.1">
    <property type="nucleotide sequence ID" value="NZ_BSOT01000006.1"/>
</dbReference>
<dbReference type="Proteomes" id="UP001156601">
    <property type="component" value="Unassembled WGS sequence"/>
</dbReference>
<evidence type="ECO:0000313" key="1">
    <source>
        <dbReference type="EMBL" id="GLR71342.1"/>
    </source>
</evidence>
<proteinExistence type="predicted"/>
<reference evidence="1" key="2">
    <citation type="submission" date="2023-01" db="EMBL/GenBank/DDBJ databases">
        <title>Draft genome sequence of Agaribacter marinus strain NBRC 110023.</title>
        <authorList>
            <person name="Sun Q."/>
            <person name="Mori K."/>
        </authorList>
    </citation>
    <scope>NUCLEOTIDE SEQUENCE</scope>
    <source>
        <strain evidence="1">NBRC 110023</strain>
    </source>
</reference>
<sequence>MANSISTHINLVTNKFTNLSKKSWLLAVVSLVLFSTGASGFIKQSTEGLEAVGTPHFDSLKVAEDAVIPVSRKVYISDIKANFARDWMNTYRSDTTKHYRNKVLNDYSKALKAHLVDRLTLSGWDVVDTYENGALIVNAQIKDLFITGPEKLTREHVLVRNIGQSSIVINVEGADKQTMFEIEDRRDAGGLDSVFIETDNAMNYSWFSQLMKDWAGKFVIYLDMSTNKENS</sequence>